<feature type="repeat" description="ANK" evidence="1">
    <location>
        <begin position="130"/>
        <end position="162"/>
    </location>
</feature>
<dbReference type="PANTHER" id="PTHR46224">
    <property type="entry name" value="ANKYRIN REPEAT FAMILY PROTEIN"/>
    <property type="match status" value="1"/>
</dbReference>
<dbReference type="InterPro" id="IPR051616">
    <property type="entry name" value="Cul2-RING_E3_ligase_SR"/>
</dbReference>
<feature type="non-terminal residue" evidence="2">
    <location>
        <position position="1"/>
    </location>
</feature>
<dbReference type="EMBL" id="JAJJMA010280697">
    <property type="protein sequence ID" value="MCL7046394.1"/>
    <property type="molecule type" value="Genomic_DNA"/>
</dbReference>
<dbReference type="SUPFAM" id="SSF48403">
    <property type="entry name" value="Ankyrin repeat"/>
    <property type="match status" value="1"/>
</dbReference>
<dbReference type="Pfam" id="PF12796">
    <property type="entry name" value="Ank_2"/>
    <property type="match status" value="2"/>
</dbReference>
<gene>
    <name evidence="2" type="ORF">MKW94_021018</name>
</gene>
<dbReference type="InterPro" id="IPR002110">
    <property type="entry name" value="Ankyrin_rpt"/>
</dbReference>
<organism evidence="2 3">
    <name type="scientific">Papaver nudicaule</name>
    <name type="common">Iceland poppy</name>
    <dbReference type="NCBI Taxonomy" id="74823"/>
    <lineage>
        <taxon>Eukaryota</taxon>
        <taxon>Viridiplantae</taxon>
        <taxon>Streptophyta</taxon>
        <taxon>Embryophyta</taxon>
        <taxon>Tracheophyta</taxon>
        <taxon>Spermatophyta</taxon>
        <taxon>Magnoliopsida</taxon>
        <taxon>Ranunculales</taxon>
        <taxon>Papaveraceae</taxon>
        <taxon>Papaveroideae</taxon>
        <taxon>Papaver</taxon>
    </lineage>
</organism>
<keyword evidence="3" id="KW-1185">Reference proteome</keyword>
<evidence type="ECO:0000313" key="2">
    <source>
        <dbReference type="EMBL" id="MCL7046394.1"/>
    </source>
</evidence>
<sequence length="218" mass="23514">MDPLEEGLQLLLRYRQLSSQPNFEIFKAAYTGNLNNFKSLALSYAEKKGVGVGKAIGKLVDEEGKGCLLYAAEGNNVEVCKYLLETLKLDVHSKDGKGQTPLYYAIKEGDLITVRYLLEKGANVDASDDTGHTPLQCAAAMGDTTIIALLLSKGVHVDVATKGGTALLIAVSSDHQDVVKMLLDHGANPDVVACEGMLRPLISAIYAKSWECMDLLLQ</sequence>
<reference evidence="2" key="1">
    <citation type="submission" date="2022-03" db="EMBL/GenBank/DDBJ databases">
        <title>A functionally conserved STORR gene fusion in Papaver species that diverged 16.8 million years ago.</title>
        <authorList>
            <person name="Catania T."/>
        </authorList>
    </citation>
    <scope>NUCLEOTIDE SEQUENCE</scope>
    <source>
        <strain evidence="2">S-191538</strain>
    </source>
</reference>
<dbReference type="InterPro" id="IPR036770">
    <property type="entry name" value="Ankyrin_rpt-contain_sf"/>
</dbReference>
<dbReference type="PANTHER" id="PTHR46224:SF67">
    <property type="entry name" value="HSP70-HSP90 ORGANIZING PROTEIN 3-LIKE"/>
    <property type="match status" value="1"/>
</dbReference>
<dbReference type="PROSITE" id="PS50297">
    <property type="entry name" value="ANK_REP_REGION"/>
    <property type="match status" value="3"/>
</dbReference>
<protein>
    <recommendedName>
        <fullName evidence="4">Ankyrin repeat protein</fullName>
    </recommendedName>
</protein>
<name>A0AA42B0A2_PAPNU</name>
<dbReference type="AlphaFoldDB" id="A0AA42B0A2"/>
<evidence type="ECO:0000313" key="3">
    <source>
        <dbReference type="Proteomes" id="UP001177140"/>
    </source>
</evidence>
<dbReference type="SMART" id="SM00248">
    <property type="entry name" value="ANK"/>
    <property type="match status" value="4"/>
</dbReference>
<accession>A0AA42B0A2</accession>
<proteinExistence type="predicted"/>
<feature type="repeat" description="ANK" evidence="1">
    <location>
        <begin position="97"/>
        <end position="129"/>
    </location>
</feature>
<evidence type="ECO:0000256" key="1">
    <source>
        <dbReference type="PROSITE-ProRule" id="PRU00023"/>
    </source>
</evidence>
<comment type="caution">
    <text evidence="2">The sequence shown here is derived from an EMBL/GenBank/DDBJ whole genome shotgun (WGS) entry which is preliminary data.</text>
</comment>
<dbReference type="Pfam" id="PF00023">
    <property type="entry name" value="Ank"/>
    <property type="match status" value="1"/>
</dbReference>
<keyword evidence="1" id="KW-0040">ANK repeat</keyword>
<dbReference type="PROSITE" id="PS50088">
    <property type="entry name" value="ANK_REPEAT"/>
    <property type="match status" value="3"/>
</dbReference>
<dbReference type="Gene3D" id="1.25.40.20">
    <property type="entry name" value="Ankyrin repeat-containing domain"/>
    <property type="match status" value="2"/>
</dbReference>
<dbReference type="Proteomes" id="UP001177140">
    <property type="component" value="Unassembled WGS sequence"/>
</dbReference>
<dbReference type="PRINTS" id="PR01415">
    <property type="entry name" value="ANKYRIN"/>
</dbReference>
<feature type="repeat" description="ANK" evidence="1">
    <location>
        <begin position="162"/>
        <end position="194"/>
    </location>
</feature>
<evidence type="ECO:0008006" key="4">
    <source>
        <dbReference type="Google" id="ProtNLM"/>
    </source>
</evidence>